<sequence>MSAFGSLVRPLLFRIDPEKAHGLSLKVLSSGLHPSVRPDRDPRLARNLFGLRFPNPLGIAAGLDKNAEVPDPLLALGFGFVEIGTITPKPQPGNPKPRLFRLVEDHGVINRLGFNNAGHAAARLRLQARRGKPGLVGVNIGANKDATDRIADYVAGIETFADLASYFTVNVSSPNTPGLRDLQAKGALDELLARVLEARDAQARRVPVLLKIAPDMAEAGLADVAEVALARKIDGVIVSNTTISRPKLIDAATAKETGGLSGRPLFRLSTIQLARFRKLVGPEMPLVGVGGIESAETAFAKITAGADLVQVYSGFVYGGPGLPASILAGLSRILDRRGMSSIADAVGIETEKWAAETA</sequence>
<dbReference type="GO" id="GO:0044205">
    <property type="term" value="P:'de novo' UMP biosynthetic process"/>
    <property type="evidence" value="ECO:0007669"/>
    <property type="project" value="UniProtKB-UniRule"/>
</dbReference>
<feature type="binding site" evidence="11">
    <location>
        <position position="211"/>
    </location>
    <ligand>
        <name>FMN</name>
        <dbReference type="ChEBI" id="CHEBI:58210"/>
    </ligand>
</feature>
<keyword evidence="11" id="KW-1003">Cell membrane</keyword>
<feature type="binding site" evidence="11">
    <location>
        <begin position="240"/>
        <end position="241"/>
    </location>
    <ligand>
        <name>substrate</name>
    </ligand>
</feature>
<feature type="binding site" evidence="11">
    <location>
        <position position="65"/>
    </location>
    <ligand>
        <name>substrate</name>
    </ligand>
</feature>
<dbReference type="RefSeq" id="WP_266337300.1">
    <property type="nucleotide sequence ID" value="NZ_JAPKNK010000001.1"/>
</dbReference>
<dbReference type="GO" id="GO:0106430">
    <property type="term" value="F:dihydroorotate dehydrogenase (quinone) activity"/>
    <property type="evidence" value="ECO:0007669"/>
    <property type="project" value="UniProtKB-EC"/>
</dbReference>
<dbReference type="HAMAP" id="MF_00225">
    <property type="entry name" value="DHO_dh_type2"/>
    <property type="match status" value="1"/>
</dbReference>
<evidence type="ECO:0000256" key="6">
    <source>
        <dbReference type="ARBA" id="ARBA00022643"/>
    </source>
</evidence>
<feature type="binding site" evidence="11">
    <location>
        <begin position="110"/>
        <end position="114"/>
    </location>
    <ligand>
        <name>substrate</name>
    </ligand>
</feature>
<comment type="cofactor">
    <cofactor evidence="11">
        <name>FMN</name>
        <dbReference type="ChEBI" id="CHEBI:58210"/>
    </cofactor>
    <text evidence="11">Binds 1 FMN per subunit.</text>
</comment>
<keyword evidence="8 11" id="KW-0560">Oxidoreductase</keyword>
<dbReference type="PROSITE" id="PS00911">
    <property type="entry name" value="DHODEHASE_1"/>
    <property type="match status" value="1"/>
</dbReference>
<dbReference type="Proteomes" id="UP001144805">
    <property type="component" value="Unassembled WGS sequence"/>
</dbReference>
<dbReference type="InterPro" id="IPR013785">
    <property type="entry name" value="Aldolase_TIM"/>
</dbReference>
<reference evidence="13" key="1">
    <citation type="submission" date="2022-11" db="EMBL/GenBank/DDBJ databases">
        <title>Biodiversity and phylogenetic relationships of bacteria.</title>
        <authorList>
            <person name="Machado R.A.R."/>
            <person name="Bhat A."/>
            <person name="Loulou A."/>
            <person name="Kallel S."/>
        </authorList>
    </citation>
    <scope>NUCLEOTIDE SEQUENCE</scope>
    <source>
        <strain evidence="13">K-TC2</strain>
    </source>
</reference>
<comment type="pathway">
    <text evidence="3 11">Pyrimidine metabolism; UMP biosynthesis via de novo pathway; orotate from (S)-dihydroorotate (quinone route): step 1/1.</text>
</comment>
<evidence type="ECO:0000256" key="8">
    <source>
        <dbReference type="ARBA" id="ARBA00023002"/>
    </source>
</evidence>
<evidence type="ECO:0000256" key="5">
    <source>
        <dbReference type="ARBA" id="ARBA00022630"/>
    </source>
</evidence>
<dbReference type="Gene3D" id="3.20.20.70">
    <property type="entry name" value="Aldolase class I"/>
    <property type="match status" value="1"/>
</dbReference>
<dbReference type="CDD" id="cd04738">
    <property type="entry name" value="DHOD_2_like"/>
    <property type="match status" value="1"/>
</dbReference>
<gene>
    <name evidence="11" type="primary">pyrD</name>
    <name evidence="13" type="ORF">OSH07_04020</name>
</gene>
<organism evidence="13 14">
    <name type="scientific">Kaistia nematophila</name>
    <dbReference type="NCBI Taxonomy" id="2994654"/>
    <lineage>
        <taxon>Bacteria</taxon>
        <taxon>Pseudomonadati</taxon>
        <taxon>Pseudomonadota</taxon>
        <taxon>Alphaproteobacteria</taxon>
        <taxon>Hyphomicrobiales</taxon>
        <taxon>Kaistiaceae</taxon>
        <taxon>Kaistia</taxon>
    </lineage>
</organism>
<evidence type="ECO:0000256" key="10">
    <source>
        <dbReference type="ARBA" id="ARBA00048639"/>
    </source>
</evidence>
<protein>
    <recommendedName>
        <fullName evidence="11">Dihydroorotate dehydrogenase (quinone)</fullName>
        <ecNumber evidence="11">1.3.5.2</ecNumber>
    </recommendedName>
    <alternativeName>
        <fullName evidence="11">DHOdehase</fullName>
        <shortName evidence="11">DHOD</shortName>
        <shortName evidence="11">DHODase</shortName>
    </alternativeName>
    <alternativeName>
        <fullName evidence="11">Dihydroorotate oxidase</fullName>
    </alternativeName>
</protein>
<evidence type="ECO:0000256" key="9">
    <source>
        <dbReference type="ARBA" id="ARBA00023136"/>
    </source>
</evidence>
<evidence type="ECO:0000313" key="14">
    <source>
        <dbReference type="Proteomes" id="UP001144805"/>
    </source>
</evidence>
<dbReference type="InterPro" id="IPR005720">
    <property type="entry name" value="Dihydroorotate_DH_cat"/>
</dbReference>
<dbReference type="PANTHER" id="PTHR48109:SF4">
    <property type="entry name" value="DIHYDROOROTATE DEHYDROGENASE (QUINONE), MITOCHONDRIAL"/>
    <property type="match status" value="1"/>
</dbReference>
<comment type="subunit">
    <text evidence="11">Monomer.</text>
</comment>
<comment type="catalytic activity">
    <reaction evidence="10 11">
        <text>(S)-dihydroorotate + a quinone = orotate + a quinol</text>
        <dbReference type="Rhea" id="RHEA:30187"/>
        <dbReference type="ChEBI" id="CHEBI:24646"/>
        <dbReference type="ChEBI" id="CHEBI:30839"/>
        <dbReference type="ChEBI" id="CHEBI:30864"/>
        <dbReference type="ChEBI" id="CHEBI:132124"/>
        <dbReference type="EC" id="1.3.5.2"/>
    </reaction>
</comment>
<dbReference type="PROSITE" id="PS00912">
    <property type="entry name" value="DHODEHASE_2"/>
    <property type="match status" value="1"/>
</dbReference>
<dbReference type="NCBIfam" id="TIGR01036">
    <property type="entry name" value="pyrD_sub2"/>
    <property type="match status" value="1"/>
</dbReference>
<feature type="domain" description="Dihydroorotate dehydrogenase catalytic" evidence="12">
    <location>
        <begin position="44"/>
        <end position="334"/>
    </location>
</feature>
<feature type="binding site" evidence="11">
    <location>
        <position position="139"/>
    </location>
    <ligand>
        <name>FMN</name>
        <dbReference type="ChEBI" id="CHEBI:58210"/>
    </ligand>
</feature>
<dbReference type="AlphaFoldDB" id="A0A9X3IJA8"/>
<keyword evidence="6 11" id="KW-0288">FMN</keyword>
<feature type="binding site" evidence="11">
    <location>
        <begin position="61"/>
        <end position="65"/>
    </location>
    <ligand>
        <name>FMN</name>
        <dbReference type="ChEBI" id="CHEBI:58210"/>
    </ligand>
</feature>
<feature type="binding site" evidence="11">
    <location>
        <begin position="312"/>
        <end position="313"/>
    </location>
    <ligand>
        <name>FMN</name>
        <dbReference type="ChEBI" id="CHEBI:58210"/>
    </ligand>
</feature>
<proteinExistence type="inferred from homology"/>
<feature type="binding site" evidence="11">
    <location>
        <position position="291"/>
    </location>
    <ligand>
        <name>FMN</name>
        <dbReference type="ChEBI" id="CHEBI:58210"/>
    </ligand>
</feature>
<dbReference type="GO" id="GO:0005886">
    <property type="term" value="C:plasma membrane"/>
    <property type="evidence" value="ECO:0007669"/>
    <property type="project" value="UniProtKB-SubCell"/>
</dbReference>
<feature type="binding site" evidence="11">
    <location>
        <position position="85"/>
    </location>
    <ligand>
        <name>FMN</name>
        <dbReference type="ChEBI" id="CHEBI:58210"/>
    </ligand>
</feature>
<dbReference type="InterPro" id="IPR001295">
    <property type="entry name" value="Dihydroorotate_DH_CS"/>
</dbReference>
<evidence type="ECO:0000256" key="11">
    <source>
        <dbReference type="HAMAP-Rule" id="MF_00225"/>
    </source>
</evidence>
<dbReference type="SUPFAM" id="SSF51395">
    <property type="entry name" value="FMN-linked oxidoreductases"/>
    <property type="match status" value="1"/>
</dbReference>
<evidence type="ECO:0000256" key="1">
    <source>
        <dbReference type="ARBA" id="ARBA00003125"/>
    </source>
</evidence>
<evidence type="ECO:0000313" key="13">
    <source>
        <dbReference type="EMBL" id="MCX5568354.1"/>
    </source>
</evidence>
<dbReference type="InterPro" id="IPR005719">
    <property type="entry name" value="Dihydroorotate_DH_2"/>
</dbReference>
<dbReference type="GO" id="GO:0005737">
    <property type="term" value="C:cytoplasm"/>
    <property type="evidence" value="ECO:0007669"/>
    <property type="project" value="InterPro"/>
</dbReference>
<evidence type="ECO:0000256" key="4">
    <source>
        <dbReference type="ARBA" id="ARBA00005359"/>
    </source>
</evidence>
<dbReference type="NCBIfam" id="NF003645">
    <property type="entry name" value="PRK05286.1-2"/>
    <property type="match status" value="1"/>
</dbReference>
<feature type="binding site" evidence="11">
    <location>
        <position position="170"/>
    </location>
    <ligand>
        <name>FMN</name>
        <dbReference type="ChEBI" id="CHEBI:58210"/>
    </ligand>
</feature>
<evidence type="ECO:0000256" key="3">
    <source>
        <dbReference type="ARBA" id="ARBA00005161"/>
    </source>
</evidence>
<keyword evidence="9 11" id="KW-0472">Membrane</keyword>
<comment type="function">
    <text evidence="1 11">Catalyzes the conversion of dihydroorotate to orotate with quinone as electron acceptor.</text>
</comment>
<keyword evidence="7 11" id="KW-0665">Pyrimidine biosynthesis</keyword>
<evidence type="ECO:0000256" key="2">
    <source>
        <dbReference type="ARBA" id="ARBA00004370"/>
    </source>
</evidence>
<dbReference type="Pfam" id="PF01180">
    <property type="entry name" value="DHO_dh"/>
    <property type="match status" value="1"/>
</dbReference>
<dbReference type="EC" id="1.3.5.2" evidence="11"/>
<dbReference type="EMBL" id="JAPKNK010000001">
    <property type="protein sequence ID" value="MCX5568354.1"/>
    <property type="molecule type" value="Genomic_DNA"/>
</dbReference>
<feature type="binding site" evidence="11">
    <location>
        <position position="170"/>
    </location>
    <ligand>
        <name>substrate</name>
    </ligand>
</feature>
<comment type="subcellular location">
    <subcellularLocation>
        <location evidence="11">Cell membrane</location>
        <topology evidence="11">Peripheral membrane protein</topology>
    </subcellularLocation>
    <subcellularLocation>
        <location evidence="2">Membrane</location>
    </subcellularLocation>
</comment>
<keyword evidence="14" id="KW-1185">Reference proteome</keyword>
<feature type="binding site" evidence="11">
    <location>
        <position position="175"/>
    </location>
    <ligand>
        <name>substrate</name>
    </ligand>
</feature>
<comment type="caution">
    <text evidence="13">The sequence shown here is derived from an EMBL/GenBank/DDBJ whole genome shotgun (WGS) entry which is preliminary data.</text>
</comment>
<name>A0A9X3IJA8_9HYPH</name>
<evidence type="ECO:0000259" key="12">
    <source>
        <dbReference type="Pfam" id="PF01180"/>
    </source>
</evidence>
<evidence type="ECO:0000256" key="7">
    <source>
        <dbReference type="ARBA" id="ARBA00022975"/>
    </source>
</evidence>
<dbReference type="InterPro" id="IPR050074">
    <property type="entry name" value="DHO_dehydrogenase"/>
</dbReference>
<keyword evidence="5 11" id="KW-0285">Flavoprotein</keyword>
<dbReference type="NCBIfam" id="NF003652">
    <property type="entry name" value="PRK05286.2-5"/>
    <property type="match status" value="1"/>
</dbReference>
<dbReference type="PANTHER" id="PTHR48109">
    <property type="entry name" value="DIHYDROOROTATE DEHYDROGENASE (QUINONE), MITOCHONDRIAL-RELATED"/>
    <property type="match status" value="1"/>
</dbReference>
<feature type="active site" description="Nucleophile" evidence="11">
    <location>
        <position position="173"/>
    </location>
</feature>
<feature type="binding site" evidence="11">
    <location>
        <position position="239"/>
    </location>
    <ligand>
        <name>FMN</name>
        <dbReference type="ChEBI" id="CHEBI:58210"/>
    </ligand>
</feature>
<feature type="binding site" evidence="11">
    <location>
        <position position="262"/>
    </location>
    <ligand>
        <name>FMN</name>
        <dbReference type="ChEBI" id="CHEBI:58210"/>
    </ligand>
</feature>
<accession>A0A9X3IJA8</accession>
<comment type="similarity">
    <text evidence="4 11">Belongs to the dihydroorotate dehydrogenase family. Type 2 subfamily.</text>
</comment>
<dbReference type="GO" id="GO:0006207">
    <property type="term" value="P:'de novo' pyrimidine nucleobase biosynthetic process"/>
    <property type="evidence" value="ECO:0007669"/>
    <property type="project" value="UniProtKB-UniRule"/>
</dbReference>